<proteinExistence type="inferred from homology"/>
<sequence length="429" mass="46534">MTKTRQQQQIIVALSISIATFSFSPCVNATTIPASLQRASLESADASQGFAAGTTGGSKSDSAHTYQVSNRTQLLSALGNETNQTNKIIYVTGTIDMNTDGTGKTLTANNYANGTGYNLTTYLKAYDPSTYGKKLPTGSQEAARNTAQKNQAKQVQYKVPSNTTIIGTSNAKITGGNMIINGQNVIVRNIIFENAYDFFPQWDPTDGASGNWNSQYDNLTVAGGSKVWLDHNRFSDGSQTDNQNGSYYGREYQHHDGLVDIVNGANNVTLSYNTLQNHDKSMNIGNSDSKTSDAGKLHVTMHHNRFDNLIQRQPRVRFGQVHMYNNYYSATNPSIYKFMYAFGVGKQSQIYAQNNIFDIPNLATKDIAKTFGGSNLTDSGTLLNGQKVTGIAAGNKLSPASWTPQYKNTLQDPVVAKTAVSNGAGPTLK</sequence>
<dbReference type="SUPFAM" id="SSF51126">
    <property type="entry name" value="Pectin lyase-like"/>
    <property type="match status" value="1"/>
</dbReference>
<dbReference type="EMBL" id="JBFPER010000001">
    <property type="protein sequence ID" value="MEX0381523.1"/>
    <property type="molecule type" value="Genomic_DNA"/>
</dbReference>
<comment type="caution">
    <text evidence="5">The sequence shown here is derived from an EMBL/GenBank/DDBJ whole genome shotgun (WGS) entry which is preliminary data.</text>
</comment>
<keyword evidence="1 2" id="KW-0456">Lyase</keyword>
<dbReference type="PANTHER" id="PTHR31683">
    <property type="entry name" value="PECTATE LYASE 18-RELATED"/>
    <property type="match status" value="1"/>
</dbReference>
<dbReference type="InterPro" id="IPR002022">
    <property type="entry name" value="Pec_lyase"/>
</dbReference>
<reference evidence="5 6" key="1">
    <citation type="submission" date="2024-07" db="EMBL/GenBank/DDBJ databases">
        <authorList>
            <person name="Yun M."/>
        </authorList>
    </citation>
    <scope>NUCLEOTIDE SEQUENCE [LARGE SCALE GENOMIC DNA]</scope>
    <source>
        <strain evidence="5 6">MS01</strain>
    </source>
</reference>
<keyword evidence="2" id="KW-0119">Carbohydrate metabolism</keyword>
<dbReference type="PANTHER" id="PTHR31683:SF18">
    <property type="entry name" value="PECTATE LYASE 21-RELATED"/>
    <property type="match status" value="1"/>
</dbReference>
<dbReference type="Gene3D" id="2.160.20.10">
    <property type="entry name" value="Single-stranded right-handed beta-helix, Pectin lyase-like"/>
    <property type="match status" value="1"/>
</dbReference>
<evidence type="ECO:0000313" key="5">
    <source>
        <dbReference type="EMBL" id="MEX0381523.1"/>
    </source>
</evidence>
<protein>
    <submittedName>
        <fullName evidence="5">Polysaccharide lyase family 1 protein</fullName>
    </submittedName>
</protein>
<evidence type="ECO:0000259" key="4">
    <source>
        <dbReference type="SMART" id="SM00656"/>
    </source>
</evidence>
<dbReference type="InterPro" id="IPR012334">
    <property type="entry name" value="Pectin_lyas_fold"/>
</dbReference>
<evidence type="ECO:0000256" key="1">
    <source>
        <dbReference type="ARBA" id="ARBA00023239"/>
    </source>
</evidence>
<evidence type="ECO:0000313" key="6">
    <source>
        <dbReference type="Proteomes" id="UP001556617"/>
    </source>
</evidence>
<name>A0ABV3S652_9LACO</name>
<dbReference type="Pfam" id="PF00544">
    <property type="entry name" value="Pectate_lyase_4"/>
    <property type="match status" value="1"/>
</dbReference>
<dbReference type="InterPro" id="IPR011050">
    <property type="entry name" value="Pectin_lyase_fold/virulence"/>
</dbReference>
<comment type="similarity">
    <text evidence="2">Belongs to the polysaccharide lyase 1 family.</text>
</comment>
<comment type="subcellular location">
    <subcellularLocation>
        <location evidence="2">Secreted</location>
    </subcellularLocation>
</comment>
<keyword evidence="2" id="KW-0964">Secreted</keyword>
<organism evidence="5 6">
    <name type="scientific">Leuconostoc aquikimchii</name>
    <dbReference type="NCBI Taxonomy" id="3236804"/>
    <lineage>
        <taxon>Bacteria</taxon>
        <taxon>Bacillati</taxon>
        <taxon>Bacillota</taxon>
        <taxon>Bacilli</taxon>
        <taxon>Lactobacillales</taxon>
        <taxon>Lactobacillaceae</taxon>
        <taxon>Leuconostoc</taxon>
    </lineage>
</organism>
<dbReference type="GO" id="GO:0016829">
    <property type="term" value="F:lyase activity"/>
    <property type="evidence" value="ECO:0007669"/>
    <property type="project" value="UniProtKB-KW"/>
</dbReference>
<dbReference type="RefSeq" id="WP_367975304.1">
    <property type="nucleotide sequence ID" value="NZ_JBFPEQ010000001.1"/>
</dbReference>
<evidence type="ECO:0000256" key="3">
    <source>
        <dbReference type="SAM" id="SignalP"/>
    </source>
</evidence>
<keyword evidence="3" id="KW-0732">Signal</keyword>
<dbReference type="InterPro" id="IPR045032">
    <property type="entry name" value="PEL"/>
</dbReference>
<accession>A0ABV3S652</accession>
<keyword evidence="6" id="KW-1185">Reference proteome</keyword>
<keyword evidence="2" id="KW-0624">Polysaccharide degradation</keyword>
<feature type="signal peptide" evidence="3">
    <location>
        <begin position="1"/>
        <end position="29"/>
    </location>
</feature>
<dbReference type="Proteomes" id="UP001556617">
    <property type="component" value="Unassembled WGS sequence"/>
</dbReference>
<evidence type="ECO:0000256" key="2">
    <source>
        <dbReference type="RuleBase" id="RU361173"/>
    </source>
</evidence>
<dbReference type="SMART" id="SM00656">
    <property type="entry name" value="Amb_all"/>
    <property type="match status" value="1"/>
</dbReference>
<feature type="chain" id="PRO_5047340636" evidence="3">
    <location>
        <begin position="30"/>
        <end position="429"/>
    </location>
</feature>
<feature type="domain" description="Pectate lyase" evidence="4">
    <location>
        <begin position="118"/>
        <end position="363"/>
    </location>
</feature>
<gene>
    <name evidence="5" type="ORF">AB3K24_09305</name>
</gene>